<dbReference type="AlphaFoldDB" id="A0A0D6MPH8"/>
<evidence type="ECO:0000313" key="2">
    <source>
        <dbReference type="EMBL" id="GAN55275.1"/>
    </source>
</evidence>
<dbReference type="OrthoDB" id="7269272at2"/>
<dbReference type="Gene3D" id="2.40.50.230">
    <property type="entry name" value="Gp5 N-terminal domain"/>
    <property type="match status" value="1"/>
</dbReference>
<name>A0A0D6MPH8_9PROT</name>
<sequence length="215" mass="21534">MTDMRALVSAGTGRLGKSVFGIISAVDPVRYAVKALVQPDNVETGWMQFGAVQAGDVRICAPPSIGTHVVLDPMEGDQENLMVSKVLFDAVVTPPTSPATGAPAQPGELLIMAGCGAPPGSPTGTAAGSAAANAPWWHLTAAALYSGAGDATQTMTNGSQVWAVGGCTATLSASGFTVTGGTIRSDTDVIADTISGKTHEHTNGNDGGNTGEPIA</sequence>
<reference evidence="2 3" key="1">
    <citation type="submission" date="2012-10" db="EMBL/GenBank/DDBJ databases">
        <title>Genome sequencing of Tanticharoenia sakaeratensis NBRC 103193.</title>
        <authorList>
            <person name="Azuma Y."/>
            <person name="Hadano H."/>
            <person name="Hirakawa H."/>
            <person name="Matsushita K."/>
        </authorList>
    </citation>
    <scope>NUCLEOTIDE SEQUENCE [LARGE SCALE GENOMIC DNA]</scope>
    <source>
        <strain evidence="2 3">NBRC 103193</strain>
    </source>
</reference>
<comment type="caution">
    <text evidence="2">The sequence shown here is derived from an EMBL/GenBank/DDBJ whole genome shotgun (WGS) entry which is preliminary data.</text>
</comment>
<feature type="compositionally biased region" description="Gly residues" evidence="1">
    <location>
        <begin position="205"/>
        <end position="215"/>
    </location>
</feature>
<organism evidence="2 3">
    <name type="scientific">Tanticharoenia sakaeratensis NBRC 103193</name>
    <dbReference type="NCBI Taxonomy" id="1231623"/>
    <lineage>
        <taxon>Bacteria</taxon>
        <taxon>Pseudomonadati</taxon>
        <taxon>Pseudomonadota</taxon>
        <taxon>Alphaproteobacteria</taxon>
        <taxon>Acetobacterales</taxon>
        <taxon>Acetobacteraceae</taxon>
        <taxon>Tanticharoenia</taxon>
    </lineage>
</organism>
<feature type="region of interest" description="Disordered" evidence="1">
    <location>
        <begin position="196"/>
        <end position="215"/>
    </location>
</feature>
<dbReference type="STRING" id="1231623.Tasa_041_070"/>
<dbReference type="Proteomes" id="UP000032679">
    <property type="component" value="Unassembled WGS sequence"/>
</dbReference>
<keyword evidence="3" id="KW-1185">Reference proteome</keyword>
<accession>A0A0D6MPH8</accession>
<dbReference type="InterPro" id="IPR037026">
    <property type="entry name" value="Vgr_OB-fold_dom_sf"/>
</dbReference>
<evidence type="ECO:0000256" key="1">
    <source>
        <dbReference type="SAM" id="MobiDB-lite"/>
    </source>
</evidence>
<gene>
    <name evidence="2" type="ORF">Tasa_041_070</name>
</gene>
<dbReference type="RefSeq" id="WP_048850282.1">
    <property type="nucleotide sequence ID" value="NZ_BALE01000041.1"/>
</dbReference>
<proteinExistence type="predicted"/>
<protein>
    <submittedName>
        <fullName evidence="2">Phage-related baseplate assembly protein</fullName>
    </submittedName>
</protein>
<dbReference type="EMBL" id="BALE01000041">
    <property type="protein sequence ID" value="GAN55275.1"/>
    <property type="molecule type" value="Genomic_DNA"/>
</dbReference>
<evidence type="ECO:0000313" key="3">
    <source>
        <dbReference type="Proteomes" id="UP000032679"/>
    </source>
</evidence>